<organism evidence="2 3">
    <name type="scientific">Salmonella enterica subsp. indica</name>
    <dbReference type="NCBI Taxonomy" id="59207"/>
    <lineage>
        <taxon>Bacteria</taxon>
        <taxon>Pseudomonadati</taxon>
        <taxon>Pseudomonadota</taxon>
        <taxon>Gammaproteobacteria</taxon>
        <taxon>Enterobacterales</taxon>
        <taxon>Enterobacteriaceae</taxon>
        <taxon>Salmonella</taxon>
    </lineage>
</organism>
<reference evidence="2 3" key="1">
    <citation type="submission" date="2018-06" db="EMBL/GenBank/DDBJ databases">
        <authorList>
            <consortium name="Pathogen Informatics"/>
            <person name="Doyle S."/>
        </authorList>
    </citation>
    <scope>NUCLEOTIDE SEQUENCE [LARGE SCALE GENOMIC DNA]</scope>
    <source>
        <strain evidence="2 3">NCTC12420</strain>
    </source>
</reference>
<dbReference type="EMBL" id="UGYB01000001">
    <property type="protein sequence ID" value="SUI02622.1"/>
    <property type="molecule type" value="Genomic_DNA"/>
</dbReference>
<dbReference type="InterPro" id="IPR010718">
    <property type="entry name" value="DUF1294"/>
</dbReference>
<dbReference type="AlphaFoldDB" id="A0A379XRH4"/>
<accession>A0A379XRH4</accession>
<protein>
    <submittedName>
        <fullName evidence="2">Inner membrane protein</fullName>
    </submittedName>
</protein>
<name>A0A379XRH4_SALER</name>
<dbReference type="Pfam" id="PF06961">
    <property type="entry name" value="DUF1294"/>
    <property type="match status" value="1"/>
</dbReference>
<keyword evidence="1" id="KW-0812">Transmembrane</keyword>
<evidence type="ECO:0000256" key="1">
    <source>
        <dbReference type="SAM" id="Phobius"/>
    </source>
</evidence>
<evidence type="ECO:0000313" key="2">
    <source>
        <dbReference type="EMBL" id="SUI02622.1"/>
    </source>
</evidence>
<keyword evidence="1" id="KW-0472">Membrane</keyword>
<sequence>MTNDMYLNRICYLLLISAAVGSVFTPHPVVMWFLLANVLTLVIYGMDKMAARKTWRRVPESTLLVFGVVGGWPGAIVGQQLFRHKTQKQPFKTYFIVSVIVSISVTVVLYRL</sequence>
<feature type="transmembrane region" description="Helical" evidence="1">
    <location>
        <begin position="7"/>
        <end position="24"/>
    </location>
</feature>
<keyword evidence="1" id="KW-1133">Transmembrane helix</keyword>
<feature type="transmembrane region" description="Helical" evidence="1">
    <location>
        <begin position="94"/>
        <end position="110"/>
    </location>
</feature>
<feature type="transmembrane region" description="Helical" evidence="1">
    <location>
        <begin position="63"/>
        <end position="82"/>
    </location>
</feature>
<proteinExistence type="predicted"/>
<gene>
    <name evidence="2" type="ORF">NCTC12420_02394</name>
</gene>
<feature type="transmembrane region" description="Helical" evidence="1">
    <location>
        <begin position="30"/>
        <end position="51"/>
    </location>
</feature>
<dbReference type="Proteomes" id="UP000254220">
    <property type="component" value="Unassembled WGS sequence"/>
</dbReference>
<evidence type="ECO:0000313" key="3">
    <source>
        <dbReference type="Proteomes" id="UP000254220"/>
    </source>
</evidence>